<dbReference type="InterPro" id="IPR001261">
    <property type="entry name" value="ArgE/DapE_CS"/>
</dbReference>
<dbReference type="PROSITE" id="PS00758">
    <property type="entry name" value="ARGE_DAPE_CPG2_1"/>
    <property type="match status" value="1"/>
</dbReference>
<dbReference type="InterPro" id="IPR002933">
    <property type="entry name" value="Peptidase_M20"/>
</dbReference>
<name>A0ABT0GT86_9HYPH</name>
<organism evidence="3 4">
    <name type="scientific">Roseibium sediminicola</name>
    <dbReference type="NCBI Taxonomy" id="2933272"/>
    <lineage>
        <taxon>Bacteria</taxon>
        <taxon>Pseudomonadati</taxon>
        <taxon>Pseudomonadota</taxon>
        <taxon>Alphaproteobacteria</taxon>
        <taxon>Hyphomicrobiales</taxon>
        <taxon>Stappiaceae</taxon>
        <taxon>Roseibium</taxon>
    </lineage>
</organism>
<evidence type="ECO:0000313" key="3">
    <source>
        <dbReference type="EMBL" id="MCK7612654.1"/>
    </source>
</evidence>
<dbReference type="InterPro" id="IPR050072">
    <property type="entry name" value="Peptidase_M20A"/>
</dbReference>
<dbReference type="PANTHER" id="PTHR43808">
    <property type="entry name" value="ACETYLORNITHINE DEACETYLASE"/>
    <property type="match status" value="1"/>
</dbReference>
<dbReference type="InterPro" id="IPR012166">
    <property type="entry name" value="Uncharacterised_RocB"/>
</dbReference>
<gene>
    <name evidence="3" type="ORF">M0H32_10810</name>
</gene>
<keyword evidence="1" id="KW-0378">Hydrolase</keyword>
<sequence>MAIDTKESKARTLSYEEWHPAERVEALAVRLVRLPSETGTPGEAAFARELVSLLKEIPYFRDNPGDIRLVDSLEGTAAQSVVATVRGSGRKALLLTGHYDTVAVENYHDLKDLCREPYALREALIESLDRPDLTPQELRAKADLASGGFLPGRGMLDMKSGLAAGIAVLDRFAGRPDRTGTLVLCCSPDEERDSRGMRALRDALPELMADMDLEPVGAINMDVTSDQGDGSEGRAVFAGTIGKLMPFALVVGKSSHASYPYEGLSAQMIAAEIVRRVEANPDLSDTGEDAVSPPPICLEARDLREVYEVTTPERTWLAFNWLYHSWRPKDLFDRFNGEVRKASEACVARLADNARRFCELSGGSAWPEPGTVRMLTFAELKAEAERQLGDRFQDALLAKQEALKGVDNPLTVSRELVIWLFDRARLSGPAIVTGFASLHYPATRLDRSHPDDAALEQTLTTVMTERGEDPSRRLIWRPYFEGISDMSFFGSPEGRSSALVAENTPADWLIDRPNPHALRCPIVNIGPWGREFHQRLERVHVGYAFEELPQILAEIGDRLLADT</sequence>
<comment type="caution">
    <text evidence="3">The sequence shown here is derived from an EMBL/GenBank/DDBJ whole genome shotgun (WGS) entry which is preliminary data.</text>
</comment>
<dbReference type="RefSeq" id="WP_248153759.1">
    <property type="nucleotide sequence ID" value="NZ_JALNMJ010000006.1"/>
</dbReference>
<dbReference type="PANTHER" id="PTHR43808:SF27">
    <property type="entry name" value="PROTEIN ROCB"/>
    <property type="match status" value="1"/>
</dbReference>
<evidence type="ECO:0000256" key="2">
    <source>
        <dbReference type="ARBA" id="ARBA00022833"/>
    </source>
</evidence>
<protein>
    <submittedName>
        <fullName evidence="3">M20/M25/M40 family metallo-hydrolase</fullName>
    </submittedName>
</protein>
<dbReference type="Gene3D" id="3.40.630.10">
    <property type="entry name" value="Zn peptidases"/>
    <property type="match status" value="1"/>
</dbReference>
<dbReference type="Pfam" id="PF01546">
    <property type="entry name" value="Peptidase_M20"/>
    <property type="match status" value="1"/>
</dbReference>
<dbReference type="Proteomes" id="UP001431221">
    <property type="component" value="Unassembled WGS sequence"/>
</dbReference>
<evidence type="ECO:0000256" key="1">
    <source>
        <dbReference type="ARBA" id="ARBA00022801"/>
    </source>
</evidence>
<proteinExistence type="predicted"/>
<evidence type="ECO:0000313" key="4">
    <source>
        <dbReference type="Proteomes" id="UP001431221"/>
    </source>
</evidence>
<dbReference type="EMBL" id="JALNMJ010000006">
    <property type="protein sequence ID" value="MCK7612654.1"/>
    <property type="molecule type" value="Genomic_DNA"/>
</dbReference>
<dbReference type="SUPFAM" id="SSF53187">
    <property type="entry name" value="Zn-dependent exopeptidases"/>
    <property type="match status" value="1"/>
</dbReference>
<keyword evidence="2" id="KW-0862">Zinc</keyword>
<dbReference type="PIRSF" id="PIRSF010386">
    <property type="entry name" value="RocB"/>
    <property type="match status" value="1"/>
</dbReference>
<reference evidence="3" key="1">
    <citation type="submission" date="2022-04" db="EMBL/GenBank/DDBJ databases">
        <title>Roseibium sp. CAU 1639 isolated from mud.</title>
        <authorList>
            <person name="Kim W."/>
        </authorList>
    </citation>
    <scope>NUCLEOTIDE SEQUENCE</scope>
    <source>
        <strain evidence="3">CAU 1639</strain>
    </source>
</reference>
<accession>A0ABT0GT86</accession>
<keyword evidence="4" id="KW-1185">Reference proteome</keyword>